<feature type="compositionally biased region" description="Basic and acidic residues" evidence="6">
    <location>
        <begin position="399"/>
        <end position="410"/>
    </location>
</feature>
<keyword evidence="5" id="KW-0539">Nucleus</keyword>
<feature type="region of interest" description="Disordered" evidence="6">
    <location>
        <begin position="95"/>
        <end position="124"/>
    </location>
</feature>
<feature type="compositionally biased region" description="Polar residues" evidence="6">
    <location>
        <begin position="222"/>
        <end position="240"/>
    </location>
</feature>
<dbReference type="InterPro" id="IPR036638">
    <property type="entry name" value="HLH_DNA-bd_sf"/>
</dbReference>
<comment type="subcellular location">
    <subcellularLocation>
        <location evidence="1">Nucleus</location>
    </subcellularLocation>
</comment>
<keyword evidence="4" id="KW-0804">Transcription</keyword>
<accession>A0ABM1B2C9</accession>
<feature type="region of interest" description="Disordered" evidence="6">
    <location>
        <begin position="259"/>
        <end position="335"/>
    </location>
</feature>
<evidence type="ECO:0000256" key="6">
    <source>
        <dbReference type="SAM" id="MobiDB-lite"/>
    </source>
</evidence>
<feature type="compositionally biased region" description="Basic and acidic residues" evidence="6">
    <location>
        <begin position="321"/>
        <end position="335"/>
    </location>
</feature>
<evidence type="ECO:0000259" key="7">
    <source>
        <dbReference type="PROSITE" id="PS50888"/>
    </source>
</evidence>
<proteinExistence type="predicted"/>
<keyword evidence="3" id="KW-0238">DNA-binding</keyword>
<feature type="region of interest" description="Disordered" evidence="6">
    <location>
        <begin position="398"/>
        <end position="450"/>
    </location>
</feature>
<protein>
    <submittedName>
        <fullName evidence="9">Transcription factor 4-like</fullName>
    </submittedName>
</protein>
<sequence>MHLPPETMGYPGVSPINDHTVMPPGLPPMSSFHGPSNHGPTVPQVTAASSLYGQNNTSPVPIHTSDKLTSRRAHQPSQTGDALGKALASIYSADHTNGSFSSTPTTPVNSPPPLSGVPQWSRNPQATAPVAFTDGPPHLARGVMEERLDDAINILRNHAEGTGLQVLGPGGVLQNSVMSLASSAGNSNGLMGAIATHPYSVSIGKTSLEPHVSPQPLPDGTVRNQTGLPDVSSVHSNTSHYDLAAPDLGSAVKLEKNKREKSFGARSKSVTPNASLAPVSPSSDSNASITATTVSTATTTTHSKGTKRSRSRSADDDEDPEIKAEREKERRQANNARERIRVRDINEAFKELGRMCMMHMKAEKSQTKLGILHQAVELITSLEQQVRERNLNPKAACLKRREEEKNEEGPKLATHGLHHAPPGLDPLSHQRMPTSLPGPQPPLPPTHPQQ</sequence>
<evidence type="ECO:0000256" key="1">
    <source>
        <dbReference type="ARBA" id="ARBA00004123"/>
    </source>
</evidence>
<dbReference type="Pfam" id="PF00010">
    <property type="entry name" value="HLH"/>
    <property type="match status" value="1"/>
</dbReference>
<feature type="region of interest" description="Disordered" evidence="6">
    <location>
        <begin position="53"/>
        <end position="82"/>
    </location>
</feature>
<feature type="compositionally biased region" description="Pro residues" evidence="6">
    <location>
        <begin position="436"/>
        <end position="450"/>
    </location>
</feature>
<feature type="compositionally biased region" description="Polar residues" evidence="6">
    <location>
        <begin position="268"/>
        <end position="284"/>
    </location>
</feature>
<evidence type="ECO:0000256" key="2">
    <source>
        <dbReference type="ARBA" id="ARBA00023015"/>
    </source>
</evidence>
<name>A0ABM1B2C9_LIMPO</name>
<dbReference type="RefSeq" id="XP_013773383.1">
    <property type="nucleotide sequence ID" value="XM_013917929.2"/>
</dbReference>
<feature type="domain" description="BHLH" evidence="7">
    <location>
        <begin position="329"/>
        <end position="382"/>
    </location>
</feature>
<dbReference type="SUPFAM" id="SSF47459">
    <property type="entry name" value="HLH, helix-loop-helix DNA-binding domain"/>
    <property type="match status" value="1"/>
</dbReference>
<keyword evidence="2" id="KW-0805">Transcription regulation</keyword>
<reference evidence="9" key="1">
    <citation type="submission" date="2025-08" db="UniProtKB">
        <authorList>
            <consortium name="RefSeq"/>
        </authorList>
    </citation>
    <scope>IDENTIFICATION</scope>
    <source>
        <tissue evidence="9">Muscle</tissue>
    </source>
</reference>
<dbReference type="InterPro" id="IPR011598">
    <property type="entry name" value="bHLH_dom"/>
</dbReference>
<dbReference type="GeneID" id="106458416"/>
<keyword evidence="8" id="KW-1185">Reference proteome</keyword>
<feature type="compositionally biased region" description="Low complexity" evidence="6">
    <location>
        <begin position="285"/>
        <end position="303"/>
    </location>
</feature>
<gene>
    <name evidence="9" type="primary">LOC106458416</name>
</gene>
<dbReference type="PROSITE" id="PS50888">
    <property type="entry name" value="BHLH"/>
    <property type="match status" value="1"/>
</dbReference>
<dbReference type="SMART" id="SM00353">
    <property type="entry name" value="HLH"/>
    <property type="match status" value="1"/>
</dbReference>
<evidence type="ECO:0000313" key="9">
    <source>
        <dbReference type="RefSeq" id="XP_013773383.1"/>
    </source>
</evidence>
<dbReference type="InterPro" id="IPR051098">
    <property type="entry name" value="NeuroDiff_E-box_TFs"/>
</dbReference>
<dbReference type="CDD" id="cd18943">
    <property type="entry name" value="bHLH_E-protein_E47-like"/>
    <property type="match status" value="1"/>
</dbReference>
<evidence type="ECO:0000256" key="5">
    <source>
        <dbReference type="ARBA" id="ARBA00023242"/>
    </source>
</evidence>
<dbReference type="Gene3D" id="4.10.280.10">
    <property type="entry name" value="Helix-loop-helix DNA-binding domain"/>
    <property type="match status" value="1"/>
</dbReference>
<dbReference type="PANTHER" id="PTHR11793:SF13">
    <property type="entry name" value="PROTEIN DAUGHTERLESS"/>
    <property type="match status" value="1"/>
</dbReference>
<dbReference type="Proteomes" id="UP000694941">
    <property type="component" value="Unplaced"/>
</dbReference>
<evidence type="ECO:0000256" key="3">
    <source>
        <dbReference type="ARBA" id="ARBA00023125"/>
    </source>
</evidence>
<dbReference type="PANTHER" id="PTHR11793">
    <property type="entry name" value="BASIC HELIX-LOOP-HELIX TRANSCRIPTION FACTOR"/>
    <property type="match status" value="1"/>
</dbReference>
<feature type="compositionally biased region" description="Low complexity" evidence="6">
    <location>
        <begin position="99"/>
        <end position="108"/>
    </location>
</feature>
<evidence type="ECO:0000313" key="8">
    <source>
        <dbReference type="Proteomes" id="UP000694941"/>
    </source>
</evidence>
<evidence type="ECO:0000256" key="4">
    <source>
        <dbReference type="ARBA" id="ARBA00023163"/>
    </source>
</evidence>
<feature type="region of interest" description="Disordered" evidence="6">
    <location>
        <begin position="205"/>
        <end position="243"/>
    </location>
</feature>
<organism evidence="8 9">
    <name type="scientific">Limulus polyphemus</name>
    <name type="common">Atlantic horseshoe crab</name>
    <dbReference type="NCBI Taxonomy" id="6850"/>
    <lineage>
        <taxon>Eukaryota</taxon>
        <taxon>Metazoa</taxon>
        <taxon>Ecdysozoa</taxon>
        <taxon>Arthropoda</taxon>
        <taxon>Chelicerata</taxon>
        <taxon>Merostomata</taxon>
        <taxon>Xiphosura</taxon>
        <taxon>Limulidae</taxon>
        <taxon>Limulus</taxon>
    </lineage>
</organism>